<comment type="caution">
    <text evidence="1">The sequence shown here is derived from an EMBL/GenBank/DDBJ whole genome shotgun (WGS) entry which is preliminary data.</text>
</comment>
<dbReference type="AlphaFoldDB" id="A0AAU9JMU7"/>
<dbReference type="InterPro" id="IPR017850">
    <property type="entry name" value="Alkaline_phosphatase_core_sf"/>
</dbReference>
<keyword evidence="2" id="KW-1185">Reference proteome</keyword>
<dbReference type="PANTHER" id="PTHR10974">
    <property type="entry name" value="FI08016P-RELATED"/>
    <property type="match status" value="1"/>
</dbReference>
<reference evidence="1" key="1">
    <citation type="submission" date="2021-09" db="EMBL/GenBank/DDBJ databases">
        <authorList>
            <consortium name="AG Swart"/>
            <person name="Singh M."/>
            <person name="Singh A."/>
            <person name="Seah K."/>
            <person name="Emmerich C."/>
        </authorList>
    </citation>
    <scope>NUCLEOTIDE SEQUENCE</scope>
    <source>
        <strain evidence="1">ATCC30299</strain>
    </source>
</reference>
<organism evidence="1 2">
    <name type="scientific">Blepharisma stoltei</name>
    <dbReference type="NCBI Taxonomy" id="1481888"/>
    <lineage>
        <taxon>Eukaryota</taxon>
        <taxon>Sar</taxon>
        <taxon>Alveolata</taxon>
        <taxon>Ciliophora</taxon>
        <taxon>Postciliodesmatophora</taxon>
        <taxon>Heterotrichea</taxon>
        <taxon>Heterotrichida</taxon>
        <taxon>Blepharismidae</taxon>
        <taxon>Blepharisma</taxon>
    </lineage>
</organism>
<dbReference type="InterPro" id="IPR004245">
    <property type="entry name" value="DUF229"/>
</dbReference>
<dbReference type="Gene3D" id="3.40.720.10">
    <property type="entry name" value="Alkaline Phosphatase, subunit A"/>
    <property type="match status" value="1"/>
</dbReference>
<accession>A0AAU9JMU7</accession>
<dbReference type="PANTHER" id="PTHR10974:SF1">
    <property type="entry name" value="FI08016P-RELATED"/>
    <property type="match status" value="1"/>
</dbReference>
<name>A0AAU9JMU7_9CILI</name>
<sequence>MPKKILLIILGCLCILYIRNTVITNRRKIAAFIENTTPSKYSSNNQEISTVSYPHRKFVPLSNHSDAFSEIAKISVKPPGIFNIDDTENLRTLGLACQPESYGYSKQQGDHVFPYHGYPKCSDLNNQTESRVYLSTEDGKIYMKCPEKFRGRLVTGPINDKKIVLRGEVEDLWEPIKYEEPLLLDEKTEFALGSCDENPNNWYKEAHMTPRFNETAYNMAKSKTKGKPKIIFMLTLDSLSRRHFFRKLPKTVDFLNSLNHENSEYWAFDFKLHNILKPNSVGNQVPIFGGIEKFVEFFEGNQNIDYLGDTALWNILREKGYISLFGLENCDNYFPRSLGRMPNFDYTVNPFFCAIYKYTDYKFDKDAVLKQRCLGPYMTHYYLLNYTDNLVRMNQGVNQWLYLHLNGGHEATGLHAETMDEDITDFLKKFLSKYSKDNEIILFLHADHGMRYGNWFKDLPAYQENKLPSLFFIARREFIDSYDKAFQILTLNTERLTSKMDLRKTLLYIADVHEDTKHGINLLKEVVPKERTCNDAGINPWDCSCTEMKIIKNPDAELKGLIERMADLLQFTINSEAYASAKHKKGNICQKIEVNEIEKVYNFQISNVEEFFKLEVSVKNHHSVKFQSSILVSSENSDRLDYDPIKYNVETDSFRGAPIKLRILTISRLDKYAGPCELKAIQAGLRGDTCICSETYTNYD</sequence>
<proteinExistence type="predicted"/>
<gene>
    <name evidence="1" type="ORF">BSTOLATCC_MIC42296</name>
</gene>
<protein>
    <submittedName>
        <fullName evidence="1">Uncharacterized protein</fullName>
    </submittedName>
</protein>
<dbReference type="EMBL" id="CAJZBQ010000041">
    <property type="protein sequence ID" value="CAG9327038.1"/>
    <property type="molecule type" value="Genomic_DNA"/>
</dbReference>
<dbReference type="SUPFAM" id="SSF53649">
    <property type="entry name" value="Alkaline phosphatase-like"/>
    <property type="match status" value="1"/>
</dbReference>
<dbReference type="Pfam" id="PF02995">
    <property type="entry name" value="DUF229"/>
    <property type="match status" value="1"/>
</dbReference>
<dbReference type="Proteomes" id="UP001162131">
    <property type="component" value="Unassembled WGS sequence"/>
</dbReference>
<evidence type="ECO:0000313" key="1">
    <source>
        <dbReference type="EMBL" id="CAG9327038.1"/>
    </source>
</evidence>
<dbReference type="GO" id="GO:0005615">
    <property type="term" value="C:extracellular space"/>
    <property type="evidence" value="ECO:0007669"/>
    <property type="project" value="TreeGrafter"/>
</dbReference>
<evidence type="ECO:0000313" key="2">
    <source>
        <dbReference type="Proteomes" id="UP001162131"/>
    </source>
</evidence>